<dbReference type="Proteomes" id="UP000075243">
    <property type="component" value="Unassembled WGS sequence"/>
</dbReference>
<accession>A0A151RE78</accession>
<gene>
    <name evidence="1" type="ORF">KK1_037780</name>
</gene>
<evidence type="ECO:0000313" key="2">
    <source>
        <dbReference type="Proteomes" id="UP000075243"/>
    </source>
</evidence>
<dbReference type="EMBL" id="KQ483809">
    <property type="protein sequence ID" value="KYP40856.1"/>
    <property type="molecule type" value="Genomic_DNA"/>
</dbReference>
<name>A0A151RE78_CAJCA</name>
<evidence type="ECO:0000313" key="1">
    <source>
        <dbReference type="EMBL" id="KYP40856.1"/>
    </source>
</evidence>
<reference evidence="1" key="1">
    <citation type="journal article" date="2012" name="Nat. Biotechnol.">
        <title>Draft genome sequence of pigeonpea (Cajanus cajan), an orphan legume crop of resource-poor farmers.</title>
        <authorList>
            <person name="Varshney R.K."/>
            <person name="Chen W."/>
            <person name="Li Y."/>
            <person name="Bharti A.K."/>
            <person name="Saxena R.K."/>
            <person name="Schlueter J.A."/>
            <person name="Donoghue M.T."/>
            <person name="Azam S."/>
            <person name="Fan G."/>
            <person name="Whaley A.M."/>
            <person name="Farmer A.D."/>
            <person name="Sheridan J."/>
            <person name="Iwata A."/>
            <person name="Tuteja R."/>
            <person name="Penmetsa R.V."/>
            <person name="Wu W."/>
            <person name="Upadhyaya H.D."/>
            <person name="Yang S.P."/>
            <person name="Shah T."/>
            <person name="Saxena K.B."/>
            <person name="Michael T."/>
            <person name="McCombie W.R."/>
            <person name="Yang B."/>
            <person name="Zhang G."/>
            <person name="Yang H."/>
            <person name="Wang J."/>
            <person name="Spillane C."/>
            <person name="Cook D.R."/>
            <person name="May G.D."/>
            <person name="Xu X."/>
            <person name="Jackson S.A."/>
        </authorList>
    </citation>
    <scope>NUCLEOTIDE SEQUENCE [LARGE SCALE GENOMIC DNA]</scope>
</reference>
<dbReference type="AlphaFoldDB" id="A0A151RE78"/>
<protein>
    <submittedName>
        <fullName evidence="1">Uncharacterized protein</fullName>
    </submittedName>
</protein>
<proteinExistence type="predicted"/>
<organism evidence="1 2">
    <name type="scientific">Cajanus cajan</name>
    <name type="common">Pigeon pea</name>
    <name type="synonym">Cajanus indicus</name>
    <dbReference type="NCBI Taxonomy" id="3821"/>
    <lineage>
        <taxon>Eukaryota</taxon>
        <taxon>Viridiplantae</taxon>
        <taxon>Streptophyta</taxon>
        <taxon>Embryophyta</taxon>
        <taxon>Tracheophyta</taxon>
        <taxon>Spermatophyta</taxon>
        <taxon>Magnoliopsida</taxon>
        <taxon>eudicotyledons</taxon>
        <taxon>Gunneridae</taxon>
        <taxon>Pentapetalae</taxon>
        <taxon>rosids</taxon>
        <taxon>fabids</taxon>
        <taxon>Fabales</taxon>
        <taxon>Fabaceae</taxon>
        <taxon>Papilionoideae</taxon>
        <taxon>50 kb inversion clade</taxon>
        <taxon>NPAAA clade</taxon>
        <taxon>indigoferoid/millettioid clade</taxon>
        <taxon>Phaseoleae</taxon>
        <taxon>Cajanus</taxon>
    </lineage>
</organism>
<keyword evidence="2" id="KW-1185">Reference proteome</keyword>
<sequence>MRQRRWLEFLKDYDFQLNYHPDKANVVVDALSIKSLRVECFKHMIGDTLKFIDITPKKSGHVTYRDNNKEKYLTLKNSFEDTHMHEKTQKDKDDEGMEDSIIQENQTIMIPQRELRISRNHPLENIIGDISKDVTTRCSFKEACNNLAFVSKIEFKNH</sequence>
<dbReference type="Gramene" id="C.cajan_37042.t">
    <property type="protein sequence ID" value="C.cajan_37042.t"/>
    <property type="gene ID" value="C.cajan_37042"/>
</dbReference>